<keyword evidence="2" id="KW-0444">Lipid biosynthesis</keyword>
<dbReference type="CDD" id="cd02440">
    <property type="entry name" value="AdoMet_MTases"/>
    <property type="match status" value="1"/>
</dbReference>
<evidence type="ECO:0000256" key="10">
    <source>
        <dbReference type="ARBA" id="ARBA00023221"/>
    </source>
</evidence>
<evidence type="ECO:0000256" key="1">
    <source>
        <dbReference type="ARBA" id="ARBA00004938"/>
    </source>
</evidence>
<reference evidence="17" key="2">
    <citation type="journal article" date="2023" name="Int. J. Mol. Sci.">
        <title>De Novo Assembly and Annotation of 11 Diverse Shrub Willow (Salix) Genomes Reveals Novel Gene Organization in Sex-Linked Regions.</title>
        <authorList>
            <person name="Hyden B."/>
            <person name="Feng K."/>
            <person name="Yates T.B."/>
            <person name="Jawdy S."/>
            <person name="Cereghino C."/>
            <person name="Smart L.B."/>
            <person name="Muchero W."/>
        </authorList>
    </citation>
    <scope>NUCLEOTIDE SEQUENCE</scope>
    <source>
        <tissue evidence="17">Shoot tip</tissue>
    </source>
</reference>
<feature type="domain" description="SAM-dependent methyltransferase Erg6/SMT-type" evidence="16">
    <location>
        <begin position="103"/>
        <end position="390"/>
    </location>
</feature>
<keyword evidence="4 13" id="KW-0808">Transferase</keyword>
<evidence type="ECO:0000313" key="18">
    <source>
        <dbReference type="Proteomes" id="UP001151532"/>
    </source>
</evidence>
<name>A0A9Q0PPL9_SALPP</name>
<evidence type="ECO:0000256" key="2">
    <source>
        <dbReference type="ARBA" id="ARBA00022516"/>
    </source>
</evidence>
<feature type="compositionally biased region" description="Basic residues" evidence="15">
    <location>
        <begin position="471"/>
        <end position="487"/>
    </location>
</feature>
<dbReference type="PANTHER" id="PTHR44068:SF1">
    <property type="entry name" value="HYPOTHETICAL LOC100005854"/>
    <property type="match status" value="1"/>
</dbReference>
<dbReference type="PANTHER" id="PTHR44068">
    <property type="entry name" value="ZGC:194242"/>
    <property type="match status" value="1"/>
</dbReference>
<dbReference type="OrthoDB" id="4310724at2759"/>
<comment type="function">
    <text evidence="12">Catalyzes the methyl transfer from S-adenosyl-methionine to the C-24 of cycloartenol to form 24-methylene cycloartenol.</text>
</comment>
<evidence type="ECO:0000256" key="7">
    <source>
        <dbReference type="ARBA" id="ARBA00023011"/>
    </source>
</evidence>
<comment type="similarity">
    <text evidence="11 13 14">Belongs to the class I-like SAM-binding methyltransferase superfamily. Erg6/SMT family.</text>
</comment>
<evidence type="ECO:0000256" key="3">
    <source>
        <dbReference type="ARBA" id="ARBA00022603"/>
    </source>
</evidence>
<dbReference type="SUPFAM" id="SSF53335">
    <property type="entry name" value="S-adenosyl-L-methionine-dependent methyltransferases"/>
    <property type="match status" value="1"/>
</dbReference>
<protein>
    <recommendedName>
        <fullName evidence="14">Methyltransferase</fullName>
        <ecNumber evidence="14">2.1.1.-</ecNumber>
    </recommendedName>
</protein>
<proteinExistence type="inferred from homology"/>
<dbReference type="GO" id="GO:0003838">
    <property type="term" value="F:sterol 24-C-methyltransferase activity"/>
    <property type="evidence" value="ECO:0007669"/>
    <property type="project" value="TreeGrafter"/>
</dbReference>
<evidence type="ECO:0000256" key="8">
    <source>
        <dbReference type="ARBA" id="ARBA00023098"/>
    </source>
</evidence>
<dbReference type="EC" id="2.1.1.-" evidence="14"/>
<dbReference type="Pfam" id="PF08498">
    <property type="entry name" value="Sterol_MT_C"/>
    <property type="match status" value="1"/>
</dbReference>
<evidence type="ECO:0000256" key="5">
    <source>
        <dbReference type="ARBA" id="ARBA00022691"/>
    </source>
</evidence>
<keyword evidence="3 13" id="KW-0489">Methyltransferase</keyword>
<dbReference type="Gene3D" id="3.40.50.150">
    <property type="entry name" value="Vaccinia Virus protein VP39"/>
    <property type="match status" value="1"/>
</dbReference>
<accession>A0A9Q0PPL9</accession>
<evidence type="ECO:0000256" key="9">
    <source>
        <dbReference type="ARBA" id="ARBA00023166"/>
    </source>
</evidence>
<dbReference type="InterPro" id="IPR029063">
    <property type="entry name" value="SAM-dependent_MTases_sf"/>
</dbReference>
<evidence type="ECO:0000256" key="6">
    <source>
        <dbReference type="ARBA" id="ARBA00022955"/>
    </source>
</evidence>
<evidence type="ECO:0000256" key="4">
    <source>
        <dbReference type="ARBA" id="ARBA00022679"/>
    </source>
</evidence>
<dbReference type="Proteomes" id="UP001151532">
    <property type="component" value="Chromosome 9"/>
</dbReference>
<dbReference type="InterPro" id="IPR013705">
    <property type="entry name" value="Sterol_MeTrfase_C"/>
</dbReference>
<reference evidence="17" key="1">
    <citation type="submission" date="2022-11" db="EMBL/GenBank/DDBJ databases">
        <authorList>
            <person name="Hyden B.L."/>
            <person name="Feng K."/>
            <person name="Yates T."/>
            <person name="Jawdy S."/>
            <person name="Smart L.B."/>
            <person name="Muchero W."/>
        </authorList>
    </citation>
    <scope>NUCLEOTIDE SEQUENCE</scope>
    <source>
        <tissue evidence="17">Shoot tip</tissue>
    </source>
</reference>
<dbReference type="GO" id="GO:0032259">
    <property type="term" value="P:methylation"/>
    <property type="evidence" value="ECO:0007669"/>
    <property type="project" value="UniProtKB-KW"/>
</dbReference>
<feature type="region of interest" description="Disordered" evidence="15">
    <location>
        <begin position="468"/>
        <end position="487"/>
    </location>
</feature>
<keyword evidence="9" id="KW-1207">Sterol metabolism</keyword>
<dbReference type="InterPro" id="IPR013216">
    <property type="entry name" value="Methyltransf_11"/>
</dbReference>
<evidence type="ECO:0000313" key="17">
    <source>
        <dbReference type="EMBL" id="KAJ6692068.1"/>
    </source>
</evidence>
<dbReference type="FunFam" id="3.40.50.150:FF:000161">
    <property type="entry name" value="Methyltransferase"/>
    <property type="match status" value="1"/>
</dbReference>
<keyword evidence="7" id="KW-0756">Sterol biosynthesis</keyword>
<dbReference type="AlphaFoldDB" id="A0A9Q0PPL9"/>
<dbReference type="PROSITE" id="PS51685">
    <property type="entry name" value="SAM_MT_ERG6_SMT"/>
    <property type="match status" value="1"/>
</dbReference>
<gene>
    <name evidence="17" type="ORF">OIU79_013937</name>
</gene>
<dbReference type="GO" id="GO:0005783">
    <property type="term" value="C:endoplasmic reticulum"/>
    <property type="evidence" value="ECO:0007669"/>
    <property type="project" value="TreeGrafter"/>
</dbReference>
<dbReference type="GO" id="GO:0016126">
    <property type="term" value="P:sterol biosynthetic process"/>
    <property type="evidence" value="ECO:0007669"/>
    <property type="project" value="UniProtKB-KW"/>
</dbReference>
<dbReference type="InterPro" id="IPR030384">
    <property type="entry name" value="MeTrfase_SMT"/>
</dbReference>
<sequence>MDWLACELGTECWLSCDLSFSMAMPLHGDPNNYPFNHDCIVPVKGKLRSGFPYKLFRSQFDFSAGVIYRNFLEILMRYEKYHVCYGGDEEERKANYTDMVNKYYDLVTSFYEFGWGESFHFAPRFKEESLRESIKRHEHFLALQLGLKPGQKVLDVGCGIGGPLREIARFSSTTITGLNNNEYQISRGKELNRITGVDRTCDFVKGDFMKMPFPDNVFDAVYAIEATCHAPDAYGCYSEIYRVLKPGQCFAAYEWCMTDSFDPLNQEHQKIKAEIEIGDGLPDIRLTGQCIDALKKAGFEVMWSKDLAVGSPLPWYLPLDKSHFSLSSFRLTAVGRFFTKNMVKALEYVGLAPKGSQRVQDFLEKAAEGLVEGGRKEIFTPLFFFVARKPHSGSHRAEDICGLKRFCKYIQCHARWGVFYVTLQSSSHRNFGFSSKLPRRRLIIIRRLRAPSMNKSLRESYDGFENPTRKEFKRKRKRRTNRVHLEL</sequence>
<keyword evidence="10" id="KW-0753">Steroid metabolism</keyword>
<dbReference type="EMBL" id="JAPFFK010000018">
    <property type="protein sequence ID" value="KAJ6692068.1"/>
    <property type="molecule type" value="Genomic_DNA"/>
</dbReference>
<keyword evidence="6" id="KW-0752">Steroid biosynthesis</keyword>
<evidence type="ECO:0000256" key="12">
    <source>
        <dbReference type="ARBA" id="ARBA00058522"/>
    </source>
</evidence>
<evidence type="ECO:0000256" key="14">
    <source>
        <dbReference type="RuleBase" id="RU362025"/>
    </source>
</evidence>
<evidence type="ECO:0000256" key="11">
    <source>
        <dbReference type="ARBA" id="ARBA00038188"/>
    </source>
</evidence>
<keyword evidence="5 13" id="KW-0949">S-adenosyl-L-methionine</keyword>
<keyword evidence="8" id="KW-0443">Lipid metabolism</keyword>
<evidence type="ECO:0000256" key="15">
    <source>
        <dbReference type="SAM" id="MobiDB-lite"/>
    </source>
</evidence>
<evidence type="ECO:0000259" key="16">
    <source>
        <dbReference type="PROSITE" id="PS51685"/>
    </source>
</evidence>
<comment type="pathway">
    <text evidence="1">Steroid biosynthesis; sterol biosynthesis.</text>
</comment>
<comment type="caution">
    <text evidence="17">The sequence shown here is derived from an EMBL/GenBank/DDBJ whole genome shotgun (WGS) entry which is preliminary data.</text>
</comment>
<evidence type="ECO:0000256" key="13">
    <source>
        <dbReference type="PROSITE-ProRule" id="PRU01022"/>
    </source>
</evidence>
<organism evidence="17 18">
    <name type="scientific">Salix purpurea</name>
    <name type="common">Purple osier willow</name>
    <dbReference type="NCBI Taxonomy" id="77065"/>
    <lineage>
        <taxon>Eukaryota</taxon>
        <taxon>Viridiplantae</taxon>
        <taxon>Streptophyta</taxon>
        <taxon>Embryophyta</taxon>
        <taxon>Tracheophyta</taxon>
        <taxon>Spermatophyta</taxon>
        <taxon>Magnoliopsida</taxon>
        <taxon>eudicotyledons</taxon>
        <taxon>Gunneridae</taxon>
        <taxon>Pentapetalae</taxon>
        <taxon>rosids</taxon>
        <taxon>fabids</taxon>
        <taxon>Malpighiales</taxon>
        <taxon>Salicaceae</taxon>
        <taxon>Saliceae</taxon>
        <taxon>Salix</taxon>
    </lineage>
</organism>
<dbReference type="InterPro" id="IPR050447">
    <property type="entry name" value="Erg6_SMT_methyltransf"/>
</dbReference>
<keyword evidence="18" id="KW-1185">Reference proteome</keyword>
<dbReference type="Pfam" id="PF08241">
    <property type="entry name" value="Methyltransf_11"/>
    <property type="match status" value="1"/>
</dbReference>